<dbReference type="AlphaFoldDB" id="A0A0A9HMX2"/>
<reference evidence="1" key="2">
    <citation type="journal article" date="2015" name="Data Brief">
        <title>Shoot transcriptome of the giant reed, Arundo donax.</title>
        <authorList>
            <person name="Barrero R.A."/>
            <person name="Guerrero F.D."/>
            <person name="Moolhuijzen P."/>
            <person name="Goolsby J.A."/>
            <person name="Tidwell J."/>
            <person name="Bellgard S.E."/>
            <person name="Bellgard M.I."/>
        </authorList>
    </citation>
    <scope>NUCLEOTIDE SEQUENCE</scope>
    <source>
        <tissue evidence="1">Shoot tissue taken approximately 20 cm above the soil surface</tissue>
    </source>
</reference>
<organism evidence="1">
    <name type="scientific">Arundo donax</name>
    <name type="common">Giant reed</name>
    <name type="synonym">Donax arundinaceus</name>
    <dbReference type="NCBI Taxonomy" id="35708"/>
    <lineage>
        <taxon>Eukaryota</taxon>
        <taxon>Viridiplantae</taxon>
        <taxon>Streptophyta</taxon>
        <taxon>Embryophyta</taxon>
        <taxon>Tracheophyta</taxon>
        <taxon>Spermatophyta</taxon>
        <taxon>Magnoliopsida</taxon>
        <taxon>Liliopsida</taxon>
        <taxon>Poales</taxon>
        <taxon>Poaceae</taxon>
        <taxon>PACMAD clade</taxon>
        <taxon>Arundinoideae</taxon>
        <taxon>Arundineae</taxon>
        <taxon>Arundo</taxon>
    </lineage>
</organism>
<sequence>MPFKHFMLHSDIVQFYNYLGTHDHLLDCANLEMCRCQCENSDLSMKRCYISLH</sequence>
<accession>A0A0A9HMX2</accession>
<reference evidence="1" key="1">
    <citation type="submission" date="2014-09" db="EMBL/GenBank/DDBJ databases">
        <authorList>
            <person name="Magalhaes I.L.F."/>
            <person name="Oliveira U."/>
            <person name="Santos F.R."/>
            <person name="Vidigal T.H.D.A."/>
            <person name="Brescovit A.D."/>
            <person name="Santos A.J."/>
        </authorList>
    </citation>
    <scope>NUCLEOTIDE SEQUENCE</scope>
    <source>
        <tissue evidence="1">Shoot tissue taken approximately 20 cm above the soil surface</tissue>
    </source>
</reference>
<proteinExistence type="predicted"/>
<dbReference type="EMBL" id="GBRH01160717">
    <property type="protein sequence ID" value="JAE37179.1"/>
    <property type="molecule type" value="Transcribed_RNA"/>
</dbReference>
<evidence type="ECO:0000313" key="1">
    <source>
        <dbReference type="EMBL" id="JAE37179.1"/>
    </source>
</evidence>
<name>A0A0A9HMX2_ARUDO</name>
<protein>
    <submittedName>
        <fullName evidence="1">Uncharacterized protein</fullName>
    </submittedName>
</protein>